<protein>
    <recommendedName>
        <fullName evidence="3">Restriction endonuclease</fullName>
    </recommendedName>
</protein>
<dbReference type="EMBL" id="BLPG01000001">
    <property type="protein sequence ID" value="GFJ90157.1"/>
    <property type="molecule type" value="Genomic_DNA"/>
</dbReference>
<evidence type="ECO:0000313" key="1">
    <source>
        <dbReference type="EMBL" id="GFJ90157.1"/>
    </source>
</evidence>
<dbReference type="AlphaFoldDB" id="A0A6V8L838"/>
<proteinExistence type="predicted"/>
<sequence>MQEPLNLQALKVAAVAYADDLSKREIPELYGVTDGKAVGTYVEAGFNTYITNNFLHIPGNAAKGIDFPDLDVDLKVTSYSKPQSSCPFRDAVQKVYGLGYHLLVMVYDKVDSPSTATARLDIRNVIFIERERTADYQLTRGIRNMIDNALFDLEGVVDDIDAYLEDRNIPLDPESRRSLAIRISQDPPELGYITISNALQWRLQYGHAIKAAQFGGQPGVEDLRAK</sequence>
<accession>A0A6V8L838</accession>
<reference evidence="1 2" key="2">
    <citation type="submission" date="2020-03" db="EMBL/GenBank/DDBJ databases">
        <authorList>
            <person name="Ichikawa N."/>
            <person name="Kimura A."/>
            <person name="Kitahashi Y."/>
            <person name="Uohara A."/>
        </authorList>
    </citation>
    <scope>NUCLEOTIDE SEQUENCE [LARGE SCALE GENOMIC DNA]</scope>
    <source>
        <strain evidence="1 2">NBRC 108638</strain>
    </source>
</reference>
<reference evidence="1 2" key="1">
    <citation type="submission" date="2020-03" db="EMBL/GenBank/DDBJ databases">
        <title>Whole genome shotgun sequence of Phytohabitans rumicis NBRC 108638.</title>
        <authorList>
            <person name="Komaki H."/>
            <person name="Tamura T."/>
        </authorList>
    </citation>
    <scope>NUCLEOTIDE SEQUENCE [LARGE SCALE GENOMIC DNA]</scope>
    <source>
        <strain evidence="1 2">NBRC 108638</strain>
    </source>
</reference>
<name>A0A6V8L838_9ACTN</name>
<gene>
    <name evidence="1" type="ORF">Prum_037990</name>
</gene>
<evidence type="ECO:0000313" key="2">
    <source>
        <dbReference type="Proteomes" id="UP000482960"/>
    </source>
</evidence>
<organism evidence="1 2">
    <name type="scientific">Phytohabitans rumicis</name>
    <dbReference type="NCBI Taxonomy" id="1076125"/>
    <lineage>
        <taxon>Bacteria</taxon>
        <taxon>Bacillati</taxon>
        <taxon>Actinomycetota</taxon>
        <taxon>Actinomycetes</taxon>
        <taxon>Micromonosporales</taxon>
        <taxon>Micromonosporaceae</taxon>
    </lineage>
</organism>
<keyword evidence="2" id="KW-1185">Reference proteome</keyword>
<evidence type="ECO:0008006" key="3">
    <source>
        <dbReference type="Google" id="ProtNLM"/>
    </source>
</evidence>
<dbReference type="Proteomes" id="UP000482960">
    <property type="component" value="Unassembled WGS sequence"/>
</dbReference>
<comment type="caution">
    <text evidence="1">The sequence shown here is derived from an EMBL/GenBank/DDBJ whole genome shotgun (WGS) entry which is preliminary data.</text>
</comment>
<dbReference type="RefSeq" id="WP_173077567.1">
    <property type="nucleotide sequence ID" value="NZ_BAABJB010000009.1"/>
</dbReference>